<evidence type="ECO:0000313" key="3">
    <source>
        <dbReference type="Proteomes" id="UP001175261"/>
    </source>
</evidence>
<feature type="region of interest" description="Disordered" evidence="1">
    <location>
        <begin position="724"/>
        <end position="854"/>
    </location>
</feature>
<feature type="compositionally biased region" description="Polar residues" evidence="1">
    <location>
        <begin position="733"/>
        <end position="747"/>
    </location>
</feature>
<protein>
    <submittedName>
        <fullName evidence="2">Uncharacterized protein</fullName>
    </submittedName>
</protein>
<reference evidence="2" key="1">
    <citation type="submission" date="2022-10" db="EMBL/GenBank/DDBJ databases">
        <title>Determination and structural analysis of whole genome sequence of Sarocladium strictum F4-1.</title>
        <authorList>
            <person name="Hu L."/>
            <person name="Jiang Y."/>
        </authorList>
    </citation>
    <scope>NUCLEOTIDE SEQUENCE</scope>
    <source>
        <strain evidence="2">F4-1</strain>
    </source>
</reference>
<dbReference type="Proteomes" id="UP001175261">
    <property type="component" value="Unassembled WGS sequence"/>
</dbReference>
<dbReference type="AlphaFoldDB" id="A0AA39GQH6"/>
<name>A0AA39GQH6_SARSR</name>
<comment type="caution">
    <text evidence="2">The sequence shown here is derived from an EMBL/GenBank/DDBJ whole genome shotgun (WGS) entry which is preliminary data.</text>
</comment>
<feature type="region of interest" description="Disordered" evidence="1">
    <location>
        <begin position="122"/>
        <end position="144"/>
    </location>
</feature>
<gene>
    <name evidence="2" type="ORF">NLU13_0187</name>
</gene>
<organism evidence="2 3">
    <name type="scientific">Sarocladium strictum</name>
    <name type="common">Black bundle disease fungus</name>
    <name type="synonym">Acremonium strictum</name>
    <dbReference type="NCBI Taxonomy" id="5046"/>
    <lineage>
        <taxon>Eukaryota</taxon>
        <taxon>Fungi</taxon>
        <taxon>Dikarya</taxon>
        <taxon>Ascomycota</taxon>
        <taxon>Pezizomycotina</taxon>
        <taxon>Sordariomycetes</taxon>
        <taxon>Hypocreomycetidae</taxon>
        <taxon>Hypocreales</taxon>
        <taxon>Sarocladiaceae</taxon>
        <taxon>Sarocladium</taxon>
    </lineage>
</organism>
<feature type="compositionally biased region" description="Acidic residues" evidence="1">
    <location>
        <begin position="129"/>
        <end position="139"/>
    </location>
</feature>
<proteinExistence type="predicted"/>
<dbReference type="EMBL" id="JAPDFR010000001">
    <property type="protein sequence ID" value="KAK0390684.1"/>
    <property type="molecule type" value="Genomic_DNA"/>
</dbReference>
<sequence length="960" mass="106320">MASSDDSRLDFSLDTSNGDYFDQVIGMSQEIINANFEHIHGSNKLLQFIHYDPPRLNSLFKAETLPPKIVLQANVKTNASLCFFVIRIKTGVIKCPGVNQPLEINGWELAAEVPLADITLRRAPKADGEEGEEGEEDEEDKKNKERQLNDIFKTFLVPGDYSVQRLYAALSSASWVRLNEDLTYCGMKDGRKIPFSTFKKQKPEYATIINSALTSWSVMMESKQLNNLGLKFELPKTIVPKAMKPTFAPFELITQTYPYKTPEFGPKTGYDGLCGNNCFLYCETLCCLPSEQRTDSGEMVLKGRKMGDNVLLGWNGNLAMPRSHRGIGNKVEGTFALHHKVILDRLILLQLQGLCQATELIVSDPKHEVESDGLKSFSPRYSLGRQPYGTPPGQLRVATDSYFEYKRDKPEGSTYTWSKPHKNEKWDTPHPYYKPGSSQELVGYSRHKISSLATVTVTPVPNTPTVEVIGTTVYKFHLEFGNNTDFTIGRSWKIYHLEFYWSIKLNLTTNEEGVMDIRLDGCTDYTPNNLHAKQIDYRFDGIEGTTQESMLKFMTENLKPKIQRIIENLRKELEACGRFVYPGHGQLKFGSPFWGKKGNLLADITYAPPPPGQQIVIPDVTENLPTQSPIPEPKSNEEPIIPPKVMPLLTWVHRASYDSKTKRTTLQIIISNKSSQTLYFYYLRLALLMNSQHKAIFNGTDFKYTPPKKPSTLQRLAGSLSELVHGKNKTDSSESLGNTSGTPTTASMKAADSRLTTSATNPWAEPPLEDDPVVVTEPPNLAGNGQGQDKSGAPVANPDSGVPPANHGVTNPSQEDGGGNIVVPSTPATGDEGKKTPGGSVPGDASTSTPVVVDPPPTGNTYFWVANNKVVGPDMTADCPPPNQLLELTVWGKPGTDYENRFHFLPGGELTVTLSGPGEMGTYRFDIHESWKDGNEEAWFGSTGDADQTFPVVVKADEVE</sequence>
<evidence type="ECO:0000256" key="1">
    <source>
        <dbReference type="SAM" id="MobiDB-lite"/>
    </source>
</evidence>
<accession>A0AA39GQH6</accession>
<evidence type="ECO:0000313" key="2">
    <source>
        <dbReference type="EMBL" id="KAK0390684.1"/>
    </source>
</evidence>
<keyword evidence="3" id="KW-1185">Reference proteome</keyword>